<feature type="domain" description="DUF7924" evidence="2">
    <location>
        <begin position="112"/>
        <end position="277"/>
    </location>
</feature>
<protein>
    <recommendedName>
        <fullName evidence="2">DUF7924 domain-containing protein</fullName>
    </recommendedName>
</protein>
<dbReference type="InterPro" id="IPR057684">
    <property type="entry name" value="DUF7924"/>
</dbReference>
<dbReference type="PANTHER" id="PTHR42470">
    <property type="entry name" value="VAST DOMAIN-CONTAINING PROTEIN"/>
    <property type="match status" value="1"/>
</dbReference>
<evidence type="ECO:0000313" key="4">
    <source>
        <dbReference type="Proteomes" id="UP001172102"/>
    </source>
</evidence>
<dbReference type="AlphaFoldDB" id="A0AA40AP61"/>
<gene>
    <name evidence="3" type="ORF">B0H67DRAFT_485510</name>
</gene>
<organism evidence="3 4">
    <name type="scientific">Lasiosphaeris hirsuta</name>
    <dbReference type="NCBI Taxonomy" id="260670"/>
    <lineage>
        <taxon>Eukaryota</taxon>
        <taxon>Fungi</taxon>
        <taxon>Dikarya</taxon>
        <taxon>Ascomycota</taxon>
        <taxon>Pezizomycotina</taxon>
        <taxon>Sordariomycetes</taxon>
        <taxon>Sordariomycetidae</taxon>
        <taxon>Sordariales</taxon>
        <taxon>Lasiosphaeriaceae</taxon>
        <taxon>Lasiosphaeris</taxon>
    </lineage>
</organism>
<comment type="caution">
    <text evidence="3">The sequence shown here is derived from an EMBL/GenBank/DDBJ whole genome shotgun (WGS) entry which is preliminary data.</text>
</comment>
<sequence>MEGTVRHTNYRNHCLAHNHIYIQHPLIPLPDTIATHVEQLARILPKVHDLTPDIVASAVWKLEELGLQCYEGEVTDLLRKYFFPEDPTTTGLKATAGIPMARHLIPRFLLAPHPVPQLRLDLLYGYPGDMFTEAQHLALGTLHEQVKFFPQACSNLLLPFLIIEFKAAAGTRGNLWAATNQCAGGSAACLQAAGQLNAVLAEVGCSGCLPNLCYSLAVDNNLAQLYVSWKDDMGSFYMQRVDSFLLLNPEHFVSFRQRVLAILEWGAGARLHDVRLALDVILGARRGAVTKTDCQVSPGSGPGPGGGGTKDPSWFDPRE</sequence>
<dbReference type="PANTHER" id="PTHR42470:SF1">
    <property type="entry name" value="VAST DOMAIN-CONTAINING PROTEIN"/>
    <property type="match status" value="1"/>
</dbReference>
<name>A0AA40AP61_9PEZI</name>
<evidence type="ECO:0000313" key="3">
    <source>
        <dbReference type="EMBL" id="KAK0719402.1"/>
    </source>
</evidence>
<dbReference type="Pfam" id="PF25545">
    <property type="entry name" value="DUF7924"/>
    <property type="match status" value="1"/>
</dbReference>
<accession>A0AA40AP61</accession>
<dbReference type="EMBL" id="JAUKUA010000003">
    <property type="protein sequence ID" value="KAK0719402.1"/>
    <property type="molecule type" value="Genomic_DNA"/>
</dbReference>
<feature type="region of interest" description="Disordered" evidence="1">
    <location>
        <begin position="292"/>
        <end position="319"/>
    </location>
</feature>
<reference evidence="3" key="1">
    <citation type="submission" date="2023-06" db="EMBL/GenBank/DDBJ databases">
        <title>Genome-scale phylogeny and comparative genomics of the fungal order Sordariales.</title>
        <authorList>
            <consortium name="Lawrence Berkeley National Laboratory"/>
            <person name="Hensen N."/>
            <person name="Bonometti L."/>
            <person name="Westerberg I."/>
            <person name="Brannstrom I.O."/>
            <person name="Guillou S."/>
            <person name="Cros-Aarteil S."/>
            <person name="Calhoun S."/>
            <person name="Haridas S."/>
            <person name="Kuo A."/>
            <person name="Mondo S."/>
            <person name="Pangilinan J."/>
            <person name="Riley R."/>
            <person name="Labutti K."/>
            <person name="Andreopoulos B."/>
            <person name="Lipzen A."/>
            <person name="Chen C."/>
            <person name="Yanf M."/>
            <person name="Daum C."/>
            <person name="Ng V."/>
            <person name="Clum A."/>
            <person name="Steindorff A."/>
            <person name="Ohm R."/>
            <person name="Martin F."/>
            <person name="Silar P."/>
            <person name="Natvig D."/>
            <person name="Lalanne C."/>
            <person name="Gautier V."/>
            <person name="Ament-Velasquez S.L."/>
            <person name="Kruys A."/>
            <person name="Hutchinson M.I."/>
            <person name="Powell A.J."/>
            <person name="Barry K."/>
            <person name="Miller A.N."/>
            <person name="Grigoriev I.V."/>
            <person name="Debuchy R."/>
            <person name="Gladieux P."/>
            <person name="Thoren M.H."/>
            <person name="Johannesson H."/>
        </authorList>
    </citation>
    <scope>NUCLEOTIDE SEQUENCE</scope>
    <source>
        <strain evidence="3">SMH4607-1</strain>
    </source>
</reference>
<dbReference type="Proteomes" id="UP001172102">
    <property type="component" value="Unassembled WGS sequence"/>
</dbReference>
<proteinExistence type="predicted"/>
<keyword evidence="4" id="KW-1185">Reference proteome</keyword>
<feature type="compositionally biased region" description="Gly residues" evidence="1">
    <location>
        <begin position="300"/>
        <end position="309"/>
    </location>
</feature>
<evidence type="ECO:0000259" key="2">
    <source>
        <dbReference type="Pfam" id="PF25545"/>
    </source>
</evidence>
<evidence type="ECO:0000256" key="1">
    <source>
        <dbReference type="SAM" id="MobiDB-lite"/>
    </source>
</evidence>